<keyword evidence="8 10" id="KW-0675">Receptor</keyword>
<evidence type="ECO:0000256" key="8">
    <source>
        <dbReference type="ARBA" id="ARBA00023170"/>
    </source>
</evidence>
<evidence type="ECO:0000256" key="7">
    <source>
        <dbReference type="ARBA" id="ARBA00023136"/>
    </source>
</evidence>
<evidence type="ECO:0000256" key="3">
    <source>
        <dbReference type="ARBA" id="ARBA00022606"/>
    </source>
</evidence>
<comment type="caution">
    <text evidence="10">Lacks conserved residue(s) required for the propagation of feature annotation.</text>
</comment>
<evidence type="ECO:0000256" key="4">
    <source>
        <dbReference type="ARBA" id="ARBA00022692"/>
    </source>
</evidence>
<dbReference type="Proteomes" id="UP000092462">
    <property type="component" value="Unassembled WGS sequence"/>
</dbReference>
<keyword evidence="7 10" id="KW-0472">Membrane</keyword>
<feature type="transmembrane region" description="Helical" evidence="10">
    <location>
        <begin position="42"/>
        <end position="61"/>
    </location>
</feature>
<dbReference type="VEuPathDB" id="VectorBase:PPAI013300"/>
<feature type="transmembrane region" description="Helical" evidence="10">
    <location>
        <begin position="134"/>
        <end position="154"/>
    </location>
</feature>
<dbReference type="GO" id="GO:0007165">
    <property type="term" value="P:signal transduction"/>
    <property type="evidence" value="ECO:0007669"/>
    <property type="project" value="UniProtKB-KW"/>
</dbReference>
<evidence type="ECO:0000256" key="10">
    <source>
        <dbReference type="RuleBase" id="RU351113"/>
    </source>
</evidence>
<feature type="transmembrane region" description="Helical" evidence="10">
    <location>
        <begin position="256"/>
        <end position="277"/>
    </location>
</feature>
<organism evidence="11 12">
    <name type="scientific">Phlebotomus papatasi</name>
    <name type="common">Sandfly</name>
    <dbReference type="NCBI Taxonomy" id="29031"/>
    <lineage>
        <taxon>Eukaryota</taxon>
        <taxon>Metazoa</taxon>
        <taxon>Ecdysozoa</taxon>
        <taxon>Arthropoda</taxon>
        <taxon>Hexapoda</taxon>
        <taxon>Insecta</taxon>
        <taxon>Pterygota</taxon>
        <taxon>Neoptera</taxon>
        <taxon>Endopterygota</taxon>
        <taxon>Diptera</taxon>
        <taxon>Nematocera</taxon>
        <taxon>Psychodoidea</taxon>
        <taxon>Psychodidae</taxon>
        <taxon>Phlebotomus</taxon>
        <taxon>Phlebotomus</taxon>
    </lineage>
</organism>
<evidence type="ECO:0000313" key="11">
    <source>
        <dbReference type="EnsemblMetazoa" id="PPAI013300-PA"/>
    </source>
</evidence>
<keyword evidence="6 10" id="KW-1133">Transmembrane helix</keyword>
<keyword evidence="4 10" id="KW-0812">Transmembrane</keyword>
<dbReference type="GO" id="GO:0005549">
    <property type="term" value="F:odorant binding"/>
    <property type="evidence" value="ECO:0007669"/>
    <property type="project" value="InterPro"/>
</dbReference>
<comment type="similarity">
    <text evidence="10">Belongs to the insect chemoreceptor superfamily. Heteromeric odorant receptor channel (TC 1.A.69) family.</text>
</comment>
<dbReference type="InterPro" id="IPR004117">
    <property type="entry name" value="7tm6_olfct_rcpt"/>
</dbReference>
<evidence type="ECO:0000313" key="12">
    <source>
        <dbReference type="Proteomes" id="UP000092462"/>
    </source>
</evidence>
<proteinExistence type="inferred from homology"/>
<sequence>MPGSTYIDSYPEFLRLERFLKLILQILKFSVLPQKIFSGSRIYLFHIYHLHFVLSLIASSLYFEKNVAMWVLTIVEFITVLQLVVKFSSIVTHEEDLNQFFLWLRQVHQLNKNESIANSTKKHFRNNLLLVQRILKFIFPVAFLAGAVFIYYLISVDTIICALPGLSPNQNQSSILHHINQILTLGPLTTFVTFYDSLYICAGFYLIAVLNIFHDTVLCLDNSELVDKKKFLKMCYLFHSKILTNLELFNCIFNNVLSAQAVSSTFYVFLVFVLFLVDGSPTFLAPAITIYSQFAALCIFGELIYAKSEKIFVALYLTKWYDFDVNEQKFLLMMMHASMKPFGFKLAGIYEINALMFIQVFKIGFSYGTILYTFS</sequence>
<dbReference type="VEuPathDB" id="VectorBase:PPAPM1_011422"/>
<keyword evidence="5 10" id="KW-0552">Olfaction</keyword>
<keyword evidence="12" id="KW-1185">Reference proteome</keyword>
<dbReference type="EMBL" id="AJVK01030560">
    <property type="status" value="NOT_ANNOTATED_CDS"/>
    <property type="molecule type" value="Genomic_DNA"/>
</dbReference>
<keyword evidence="3 10" id="KW-0716">Sensory transduction</keyword>
<dbReference type="GO" id="GO:0005886">
    <property type="term" value="C:plasma membrane"/>
    <property type="evidence" value="ECO:0007669"/>
    <property type="project" value="UniProtKB-SubCell"/>
</dbReference>
<accession>A0A3F2ZEP4</accession>
<comment type="subcellular location">
    <subcellularLocation>
        <location evidence="1 10">Cell membrane</location>
        <topology evidence="1 10">Multi-pass membrane protein</topology>
    </subcellularLocation>
</comment>
<feature type="transmembrane region" description="Helical" evidence="10">
    <location>
        <begin position="342"/>
        <end position="365"/>
    </location>
</feature>
<dbReference type="EnsemblMetazoa" id="PPAI013300-RA">
    <property type="protein sequence ID" value="PPAI013300-PA"/>
    <property type="gene ID" value="PPAI013300"/>
</dbReference>
<evidence type="ECO:0000256" key="1">
    <source>
        <dbReference type="ARBA" id="ARBA00004651"/>
    </source>
</evidence>
<dbReference type="PANTHER" id="PTHR21137:SF35">
    <property type="entry name" value="ODORANT RECEPTOR 19A-RELATED"/>
    <property type="match status" value="1"/>
</dbReference>
<dbReference type="PANTHER" id="PTHR21137">
    <property type="entry name" value="ODORANT RECEPTOR"/>
    <property type="match status" value="1"/>
</dbReference>
<evidence type="ECO:0000256" key="2">
    <source>
        <dbReference type="ARBA" id="ARBA00022475"/>
    </source>
</evidence>
<reference evidence="11" key="1">
    <citation type="submission" date="2022-08" db="UniProtKB">
        <authorList>
            <consortium name="EnsemblMetazoa"/>
        </authorList>
    </citation>
    <scope>IDENTIFICATION</scope>
    <source>
        <strain evidence="11">Israel</strain>
    </source>
</reference>
<evidence type="ECO:0000256" key="5">
    <source>
        <dbReference type="ARBA" id="ARBA00022725"/>
    </source>
</evidence>
<dbReference type="GO" id="GO:0004984">
    <property type="term" value="F:olfactory receptor activity"/>
    <property type="evidence" value="ECO:0007669"/>
    <property type="project" value="InterPro"/>
</dbReference>
<keyword evidence="9 10" id="KW-0807">Transducer</keyword>
<protein>
    <recommendedName>
        <fullName evidence="10">Odorant receptor</fullName>
    </recommendedName>
</protein>
<name>A0A3F2ZEP4_PHLPP</name>
<dbReference type="AlphaFoldDB" id="A0A3F2ZEP4"/>
<keyword evidence="2" id="KW-1003">Cell membrane</keyword>
<evidence type="ECO:0000256" key="9">
    <source>
        <dbReference type="ARBA" id="ARBA00023224"/>
    </source>
</evidence>
<evidence type="ECO:0000256" key="6">
    <source>
        <dbReference type="ARBA" id="ARBA00022989"/>
    </source>
</evidence>
<feature type="transmembrane region" description="Helical" evidence="10">
    <location>
        <begin position="197"/>
        <end position="220"/>
    </location>
</feature>
<feature type="transmembrane region" description="Helical" evidence="10">
    <location>
        <begin position="283"/>
        <end position="305"/>
    </location>
</feature>
<dbReference type="Pfam" id="PF02949">
    <property type="entry name" value="7tm_6"/>
    <property type="match status" value="1"/>
</dbReference>